<gene>
    <name evidence="1" type="ORF">DBV05_g8005</name>
</gene>
<organism evidence="1 2">
    <name type="scientific">Lasiodiplodia theobromae</name>
    <dbReference type="NCBI Taxonomy" id="45133"/>
    <lineage>
        <taxon>Eukaryota</taxon>
        <taxon>Fungi</taxon>
        <taxon>Dikarya</taxon>
        <taxon>Ascomycota</taxon>
        <taxon>Pezizomycotina</taxon>
        <taxon>Dothideomycetes</taxon>
        <taxon>Dothideomycetes incertae sedis</taxon>
        <taxon>Botryosphaeriales</taxon>
        <taxon>Botryosphaeriaceae</taxon>
        <taxon>Lasiodiplodia</taxon>
    </lineage>
</organism>
<reference evidence="1 2" key="1">
    <citation type="journal article" date="2019" name="Sci. Rep.">
        <title>A multi-omics analysis of the grapevine pathogen Lasiodiplodia theobromae reveals that temperature affects the expression of virulence- and pathogenicity-related genes.</title>
        <authorList>
            <person name="Felix C."/>
            <person name="Meneses R."/>
            <person name="Goncalves M.F.M."/>
            <person name="Tilleman L."/>
            <person name="Duarte A.S."/>
            <person name="Jorrin-Novo J.V."/>
            <person name="Van de Peer Y."/>
            <person name="Deforce D."/>
            <person name="Van Nieuwerburgh F."/>
            <person name="Esteves A.C."/>
            <person name="Alves A."/>
        </authorList>
    </citation>
    <scope>NUCLEOTIDE SEQUENCE [LARGE SCALE GENOMIC DNA]</scope>
    <source>
        <strain evidence="1 2">LA-SOL3</strain>
    </source>
</reference>
<protein>
    <submittedName>
        <fullName evidence="1">Uncharacterized protein</fullName>
    </submittedName>
</protein>
<accession>A0A5N5D6D6</accession>
<name>A0A5N5D6D6_9PEZI</name>
<sequence>MRASEAAMPEPTLMPRYDADAICKALKSGKYREWQIPDGETITIHMKRQAPSLLPRMSPEDIESFCNDLKQGNVNEYTIPKHHKEPILITNIFGDE</sequence>
<keyword evidence="2" id="KW-1185">Reference proteome</keyword>
<comment type="caution">
    <text evidence="1">The sequence shown here is derived from an EMBL/GenBank/DDBJ whole genome shotgun (WGS) entry which is preliminary data.</text>
</comment>
<evidence type="ECO:0000313" key="2">
    <source>
        <dbReference type="Proteomes" id="UP000325902"/>
    </source>
</evidence>
<evidence type="ECO:0000313" key="1">
    <source>
        <dbReference type="EMBL" id="KAB2573336.1"/>
    </source>
</evidence>
<dbReference type="Proteomes" id="UP000325902">
    <property type="component" value="Unassembled WGS sequence"/>
</dbReference>
<dbReference type="EMBL" id="VCHE01000061">
    <property type="protein sequence ID" value="KAB2573336.1"/>
    <property type="molecule type" value="Genomic_DNA"/>
</dbReference>
<dbReference type="AlphaFoldDB" id="A0A5N5D6D6"/>
<proteinExistence type="predicted"/>